<evidence type="ECO:0000313" key="8">
    <source>
        <dbReference type="EMBL" id="SAL05212.1"/>
    </source>
</evidence>
<feature type="region of interest" description="Disordered" evidence="6">
    <location>
        <begin position="83"/>
        <end position="158"/>
    </location>
</feature>
<dbReference type="EMBL" id="FCOX02000076">
    <property type="protein sequence ID" value="SAL05212.1"/>
    <property type="molecule type" value="Genomic_DNA"/>
</dbReference>
<evidence type="ECO:0000256" key="5">
    <source>
        <dbReference type="ARBA" id="ARBA00023136"/>
    </source>
</evidence>
<evidence type="ECO:0000256" key="7">
    <source>
        <dbReference type="SAM" id="Phobius"/>
    </source>
</evidence>
<keyword evidence="4 7" id="KW-1133">Transmembrane helix</keyword>
<dbReference type="Gene3D" id="2.40.128.260">
    <property type="entry name" value="Type IV secretion system, VirB10/TraB/TrbI"/>
    <property type="match status" value="1"/>
</dbReference>
<dbReference type="RefSeq" id="WP_062611501.1">
    <property type="nucleotide sequence ID" value="NZ_FCOX02000076.1"/>
</dbReference>
<protein>
    <submittedName>
        <fullName evidence="8">Conjugation TrbI family protein</fullName>
    </submittedName>
</protein>
<dbReference type="OrthoDB" id="9766860at2"/>
<feature type="compositionally biased region" description="Gly residues" evidence="6">
    <location>
        <begin position="184"/>
        <end position="199"/>
    </location>
</feature>
<feature type="region of interest" description="Disordered" evidence="6">
    <location>
        <begin position="1"/>
        <end position="52"/>
    </location>
</feature>
<evidence type="ECO:0000313" key="9">
    <source>
        <dbReference type="Proteomes" id="UP000071859"/>
    </source>
</evidence>
<evidence type="ECO:0000256" key="1">
    <source>
        <dbReference type="ARBA" id="ARBA00004167"/>
    </source>
</evidence>
<comment type="similarity">
    <text evidence="2">Belongs to the TrbI/VirB10 family.</text>
</comment>
<feature type="region of interest" description="Disordered" evidence="6">
    <location>
        <begin position="179"/>
        <end position="205"/>
    </location>
</feature>
<dbReference type="GO" id="GO:0016020">
    <property type="term" value="C:membrane"/>
    <property type="evidence" value="ECO:0007669"/>
    <property type="project" value="UniProtKB-SubCell"/>
</dbReference>
<dbReference type="Proteomes" id="UP000071859">
    <property type="component" value="Unassembled WGS sequence"/>
</dbReference>
<name>A0A158EE90_9BURK</name>
<evidence type="ECO:0000256" key="4">
    <source>
        <dbReference type="ARBA" id="ARBA00022989"/>
    </source>
</evidence>
<feature type="compositionally biased region" description="Basic and acidic residues" evidence="6">
    <location>
        <begin position="84"/>
        <end position="95"/>
    </location>
</feature>
<accession>A0A158EE90</accession>
<dbReference type="Pfam" id="PF03743">
    <property type="entry name" value="TrbI"/>
    <property type="match status" value="1"/>
</dbReference>
<dbReference type="InterPro" id="IPR005498">
    <property type="entry name" value="T4SS_VirB10/TraB/TrbI"/>
</dbReference>
<feature type="transmembrane region" description="Helical" evidence="7">
    <location>
        <begin position="57"/>
        <end position="76"/>
    </location>
</feature>
<comment type="caution">
    <text evidence="8">The sequence shown here is derived from an EMBL/GenBank/DDBJ whole genome shotgun (WGS) entry which is preliminary data.</text>
</comment>
<evidence type="ECO:0000256" key="6">
    <source>
        <dbReference type="SAM" id="MobiDB-lite"/>
    </source>
</evidence>
<keyword evidence="3 7" id="KW-0812">Transmembrane</keyword>
<keyword evidence="5 7" id="KW-0472">Membrane</keyword>
<proteinExistence type="inferred from homology"/>
<feature type="compositionally biased region" description="Basic and acidic residues" evidence="6">
    <location>
        <begin position="10"/>
        <end position="42"/>
    </location>
</feature>
<sequence>MTQPIDPDEAADRRDPDTTVSEDSERNRGLQQRREAAEELRRTSLAADPSRGRRQSVFYIGAGVMLAVCALAIVLMKQAPAPVVHEEKPKIHEDAPSPGKLADTPAPQPIPVSSVASGKPMPTLSSTPGDAAADAAERAERESRRVAAEAKRRKEEEMRQARIRSAIFAPDAGGQVADVAGEEGSAGGGLASAGGGSAGGPVSAQHGQGLTDANSLFARAVADSDDAPAKATRITNRQCKIEPGYILEGHLIPRIVSDLPGAIAVMLDRDAFGEEGRIPLLPWGTRITGQPNSTVRKGQDRTFIATATAYRPDGVKIRLNSPVADQLGSAGLDGDVDNHFGQILGMSAVLSLLGAGASNVGASTSNGANSASVYRDNVQQSLAQSSQQLLGGYAAIQPTITNPQGSRVRIQVEHELDFSDYCKPASQEIE</sequence>
<evidence type="ECO:0000256" key="3">
    <source>
        <dbReference type="ARBA" id="ARBA00022692"/>
    </source>
</evidence>
<comment type="subcellular location">
    <subcellularLocation>
        <location evidence="1">Membrane</location>
        <topology evidence="1">Single-pass membrane protein</topology>
    </subcellularLocation>
</comment>
<dbReference type="InterPro" id="IPR042217">
    <property type="entry name" value="T4SS_VirB10/TrbI"/>
</dbReference>
<evidence type="ECO:0000256" key="2">
    <source>
        <dbReference type="ARBA" id="ARBA00010265"/>
    </source>
</evidence>
<feature type="compositionally biased region" description="Basic and acidic residues" evidence="6">
    <location>
        <begin position="135"/>
        <end position="158"/>
    </location>
</feature>
<reference evidence="8" key="1">
    <citation type="submission" date="2016-01" db="EMBL/GenBank/DDBJ databases">
        <authorList>
            <person name="Peeters C."/>
        </authorList>
    </citation>
    <scope>NUCLEOTIDE SEQUENCE</scope>
    <source>
        <strain evidence="8">LMG 29321</strain>
    </source>
</reference>
<dbReference type="CDD" id="cd16429">
    <property type="entry name" value="VirB10"/>
    <property type="match status" value="1"/>
</dbReference>
<organism evidence="8 9">
    <name type="scientific">Caballeronia calidae</name>
    <dbReference type="NCBI Taxonomy" id="1777139"/>
    <lineage>
        <taxon>Bacteria</taxon>
        <taxon>Pseudomonadati</taxon>
        <taxon>Pseudomonadota</taxon>
        <taxon>Betaproteobacteria</taxon>
        <taxon>Burkholderiales</taxon>
        <taxon>Burkholderiaceae</taxon>
        <taxon>Caballeronia</taxon>
    </lineage>
</organism>
<dbReference type="AlphaFoldDB" id="A0A158EE90"/>
<gene>
    <name evidence="8" type="ORF">AWB78_07361</name>
</gene>
<keyword evidence="9" id="KW-1185">Reference proteome</keyword>